<feature type="region of interest" description="Disordered" evidence="1">
    <location>
        <begin position="1"/>
        <end position="27"/>
    </location>
</feature>
<name>A0AB35F9J0_9HYPH</name>
<comment type="caution">
    <text evidence="2">The sequence shown here is derived from an EMBL/GenBank/DDBJ whole genome shotgun (WGS) entry which is preliminary data.</text>
</comment>
<dbReference type="Proteomes" id="UP000758022">
    <property type="component" value="Unassembled WGS sequence"/>
</dbReference>
<evidence type="ECO:0000313" key="3">
    <source>
        <dbReference type="Proteomes" id="UP000758022"/>
    </source>
</evidence>
<accession>A0AB35F9J0</accession>
<feature type="compositionally biased region" description="Basic residues" evidence="1">
    <location>
        <begin position="67"/>
        <end position="80"/>
    </location>
</feature>
<protein>
    <submittedName>
        <fullName evidence="2">Poly(Hydroxyalkanoate) granule-associated protein</fullName>
    </submittedName>
</protein>
<reference evidence="2" key="1">
    <citation type="submission" date="2020-04" db="EMBL/GenBank/DDBJ databases">
        <title>Global-level population genomics supports evidence of horizontal gene transfer on evolution of Rhizobia in Lentils.</title>
        <authorList>
            <person name="Gai Y."/>
            <person name="Cook D."/>
            <person name="Riely B."/>
        </authorList>
    </citation>
    <scope>NUCLEOTIDE SEQUENCE</scope>
    <source>
        <strain evidence="2">TLR9</strain>
    </source>
</reference>
<dbReference type="AlphaFoldDB" id="A0AB35F9J0"/>
<gene>
    <name evidence="2" type="ORF">HFO74_03580</name>
</gene>
<feature type="region of interest" description="Disordered" evidence="1">
    <location>
        <begin position="48"/>
        <end position="96"/>
    </location>
</feature>
<proteinExistence type="predicted"/>
<evidence type="ECO:0000313" key="2">
    <source>
        <dbReference type="EMBL" id="MBY3062523.1"/>
    </source>
</evidence>
<sequence length="96" mass="10098">MIRYATSAAGNPQPPKAREVSAAETAVEMPRTKPVIEVASAGAVPAAYPLLPSGESDEFGSDTLPKTTKRPRRAATKRKPKVAEADDAPLQLSLEA</sequence>
<evidence type="ECO:0000256" key="1">
    <source>
        <dbReference type="SAM" id="MobiDB-lite"/>
    </source>
</evidence>
<dbReference type="EMBL" id="JAAXQQ010000001">
    <property type="protein sequence ID" value="MBY3062523.1"/>
    <property type="molecule type" value="Genomic_DNA"/>
</dbReference>
<organism evidence="2 3">
    <name type="scientific">Rhizobium laguerreae</name>
    <dbReference type="NCBI Taxonomy" id="1076926"/>
    <lineage>
        <taxon>Bacteria</taxon>
        <taxon>Pseudomonadati</taxon>
        <taxon>Pseudomonadota</taxon>
        <taxon>Alphaproteobacteria</taxon>
        <taxon>Hyphomicrobiales</taxon>
        <taxon>Rhizobiaceae</taxon>
        <taxon>Rhizobium/Agrobacterium group</taxon>
        <taxon>Rhizobium</taxon>
    </lineage>
</organism>